<dbReference type="PANTHER" id="PTHR31232:SF18">
    <property type="entry name" value="S-PROTEIN HOMOLOG"/>
    <property type="match status" value="1"/>
</dbReference>
<evidence type="ECO:0000256" key="6">
    <source>
        <dbReference type="RuleBase" id="RU367044"/>
    </source>
</evidence>
<name>A0AAN8VNK0_9MAGN</name>
<dbReference type="Pfam" id="PF05938">
    <property type="entry name" value="Self-incomp_S1"/>
    <property type="match status" value="1"/>
</dbReference>
<evidence type="ECO:0000256" key="5">
    <source>
        <dbReference type="ARBA" id="ARBA00022729"/>
    </source>
</evidence>
<dbReference type="GO" id="GO:0005576">
    <property type="term" value="C:extracellular region"/>
    <property type="evidence" value="ECO:0007669"/>
    <property type="project" value="UniProtKB-SubCell"/>
</dbReference>
<keyword evidence="4 6" id="KW-0964">Secreted</keyword>
<proteinExistence type="inferred from homology"/>
<evidence type="ECO:0000256" key="2">
    <source>
        <dbReference type="ARBA" id="ARBA00005581"/>
    </source>
</evidence>
<comment type="caution">
    <text evidence="7">The sequence shown here is derived from an EMBL/GenBank/DDBJ whole genome shotgun (WGS) entry which is preliminary data.</text>
</comment>
<accession>A0AAN8VNK0</accession>
<comment type="similarity">
    <text evidence="2 6">Belongs to the plant self-incompatibility (S1) protein family.</text>
</comment>
<evidence type="ECO:0000256" key="4">
    <source>
        <dbReference type="ARBA" id="ARBA00022525"/>
    </source>
</evidence>
<keyword evidence="5 6" id="KW-0732">Signal</keyword>
<evidence type="ECO:0000313" key="8">
    <source>
        <dbReference type="Proteomes" id="UP001370490"/>
    </source>
</evidence>
<reference evidence="7 8" key="1">
    <citation type="submission" date="2023-12" db="EMBL/GenBank/DDBJ databases">
        <title>A high-quality genome assembly for Dillenia turbinata (Dilleniales).</title>
        <authorList>
            <person name="Chanderbali A."/>
        </authorList>
    </citation>
    <scope>NUCLEOTIDE SEQUENCE [LARGE SCALE GENOMIC DNA]</scope>
    <source>
        <strain evidence="7">LSX21</strain>
        <tissue evidence="7">Leaf</tissue>
    </source>
</reference>
<feature type="chain" id="PRO_5042666912" description="S-protein homolog" evidence="6">
    <location>
        <begin position="24"/>
        <end position="133"/>
    </location>
</feature>
<evidence type="ECO:0000313" key="7">
    <source>
        <dbReference type="EMBL" id="KAK6930973.1"/>
    </source>
</evidence>
<gene>
    <name evidence="7" type="ORF">RJ641_002766</name>
</gene>
<dbReference type="InterPro" id="IPR010264">
    <property type="entry name" value="Self-incomp_S1"/>
</dbReference>
<feature type="signal peptide" evidence="6">
    <location>
        <begin position="1"/>
        <end position="23"/>
    </location>
</feature>
<keyword evidence="3 6" id="KW-0713">Self-incompatibility</keyword>
<comment type="subcellular location">
    <subcellularLocation>
        <location evidence="1 6">Secreted</location>
    </subcellularLocation>
</comment>
<sequence>METTLCAMAIVLVFANLGGKAMGDQIQVRIQNQLGEAMNIKIHCQTREKDLGSKVIAKGEEIEWRTISTKQGLPYYCDVEWNEGNGFRFKAFSSSKGGRCQSECFWGIREGGPLLLNQHKGTWDLMPFNPLPV</sequence>
<dbReference type="Proteomes" id="UP001370490">
    <property type="component" value="Unassembled WGS sequence"/>
</dbReference>
<evidence type="ECO:0000256" key="3">
    <source>
        <dbReference type="ARBA" id="ARBA00022471"/>
    </source>
</evidence>
<protein>
    <recommendedName>
        <fullName evidence="6">S-protein homolog</fullName>
    </recommendedName>
</protein>
<organism evidence="7 8">
    <name type="scientific">Dillenia turbinata</name>
    <dbReference type="NCBI Taxonomy" id="194707"/>
    <lineage>
        <taxon>Eukaryota</taxon>
        <taxon>Viridiplantae</taxon>
        <taxon>Streptophyta</taxon>
        <taxon>Embryophyta</taxon>
        <taxon>Tracheophyta</taxon>
        <taxon>Spermatophyta</taxon>
        <taxon>Magnoliopsida</taxon>
        <taxon>eudicotyledons</taxon>
        <taxon>Gunneridae</taxon>
        <taxon>Pentapetalae</taxon>
        <taxon>Dilleniales</taxon>
        <taxon>Dilleniaceae</taxon>
        <taxon>Dillenia</taxon>
    </lineage>
</organism>
<dbReference type="GO" id="GO:0060320">
    <property type="term" value="P:rejection of self pollen"/>
    <property type="evidence" value="ECO:0007669"/>
    <property type="project" value="UniProtKB-KW"/>
</dbReference>
<dbReference type="AlphaFoldDB" id="A0AAN8VNK0"/>
<keyword evidence="8" id="KW-1185">Reference proteome</keyword>
<dbReference type="PANTHER" id="PTHR31232">
    <property type="match status" value="1"/>
</dbReference>
<dbReference type="EMBL" id="JBAMMX010000011">
    <property type="protein sequence ID" value="KAK6930973.1"/>
    <property type="molecule type" value="Genomic_DNA"/>
</dbReference>
<evidence type="ECO:0000256" key="1">
    <source>
        <dbReference type="ARBA" id="ARBA00004613"/>
    </source>
</evidence>